<dbReference type="AlphaFoldDB" id="A0A8J6MD58"/>
<sequence>MEDQEIRSCLNACGFQSEQRERYLIFVRGGQTKAQIRLLWQQRKLLMDDLHTVQKQVDCIDYIIRSLERAEQTKE</sequence>
<dbReference type="Proteomes" id="UP000607645">
    <property type="component" value="Unassembled WGS sequence"/>
</dbReference>
<evidence type="ECO:0000313" key="1">
    <source>
        <dbReference type="EMBL" id="MBC5737466.1"/>
    </source>
</evidence>
<accession>A0A8J6MD58</accession>
<dbReference type="EMBL" id="JACOPQ010000007">
    <property type="protein sequence ID" value="MBC5737466.1"/>
    <property type="molecule type" value="Genomic_DNA"/>
</dbReference>
<comment type="caution">
    <text evidence="1">The sequence shown here is derived from an EMBL/GenBank/DDBJ whole genome shotgun (WGS) entry which is preliminary data.</text>
</comment>
<dbReference type="RefSeq" id="WP_155148913.1">
    <property type="nucleotide sequence ID" value="NZ_JACOPQ010000007.1"/>
</dbReference>
<protein>
    <submittedName>
        <fullName evidence="1">Uncharacterized protein</fullName>
    </submittedName>
</protein>
<organism evidence="1 2">
    <name type="scientific">Lawsonibacter faecis</name>
    <dbReference type="NCBI Taxonomy" id="2763052"/>
    <lineage>
        <taxon>Bacteria</taxon>
        <taxon>Bacillati</taxon>
        <taxon>Bacillota</taxon>
        <taxon>Clostridia</taxon>
        <taxon>Eubacteriales</taxon>
        <taxon>Oscillospiraceae</taxon>
        <taxon>Lawsonibacter</taxon>
    </lineage>
</organism>
<reference evidence="1" key="1">
    <citation type="submission" date="2020-08" db="EMBL/GenBank/DDBJ databases">
        <title>Genome public.</title>
        <authorList>
            <person name="Liu C."/>
            <person name="Sun Q."/>
        </authorList>
    </citation>
    <scope>NUCLEOTIDE SEQUENCE</scope>
    <source>
        <strain evidence="1">NSJ-52</strain>
    </source>
</reference>
<name>A0A8J6MD58_9FIRM</name>
<keyword evidence="2" id="KW-1185">Reference proteome</keyword>
<proteinExistence type="predicted"/>
<gene>
    <name evidence="1" type="ORF">H8S62_10660</name>
</gene>
<evidence type="ECO:0000313" key="2">
    <source>
        <dbReference type="Proteomes" id="UP000607645"/>
    </source>
</evidence>